<reference evidence="2 3" key="1">
    <citation type="submission" date="2018-05" db="EMBL/GenBank/DDBJ databases">
        <title>Genome sequencing and assembly of the regulated plant pathogen Lachnellula willkommii and related sister species for the development of diagnostic species identification markers.</title>
        <authorList>
            <person name="Giroux E."/>
            <person name="Bilodeau G."/>
        </authorList>
    </citation>
    <scope>NUCLEOTIDE SEQUENCE [LARGE SCALE GENOMIC DNA]</scope>
    <source>
        <strain evidence="2 3">CBS 268.59</strain>
    </source>
</reference>
<dbReference type="GO" id="GO:0016747">
    <property type="term" value="F:acyltransferase activity, transferring groups other than amino-acyl groups"/>
    <property type="evidence" value="ECO:0007669"/>
    <property type="project" value="InterPro"/>
</dbReference>
<organism evidence="2 3">
    <name type="scientific">Lachnellula suecica</name>
    <dbReference type="NCBI Taxonomy" id="602035"/>
    <lineage>
        <taxon>Eukaryota</taxon>
        <taxon>Fungi</taxon>
        <taxon>Dikarya</taxon>
        <taxon>Ascomycota</taxon>
        <taxon>Pezizomycotina</taxon>
        <taxon>Leotiomycetes</taxon>
        <taxon>Helotiales</taxon>
        <taxon>Lachnaceae</taxon>
        <taxon>Lachnellula</taxon>
    </lineage>
</organism>
<dbReference type="AlphaFoldDB" id="A0A8T9C0T0"/>
<dbReference type="Pfam" id="PF00583">
    <property type="entry name" value="Acetyltransf_1"/>
    <property type="match status" value="1"/>
</dbReference>
<comment type="caution">
    <text evidence="2">The sequence shown here is derived from an EMBL/GenBank/DDBJ whole genome shotgun (WGS) entry which is preliminary data.</text>
</comment>
<dbReference type="OrthoDB" id="2326446at2759"/>
<evidence type="ECO:0000313" key="3">
    <source>
        <dbReference type="Proteomes" id="UP000469558"/>
    </source>
</evidence>
<proteinExistence type="predicted"/>
<evidence type="ECO:0000313" key="2">
    <source>
        <dbReference type="EMBL" id="TVY65646.1"/>
    </source>
</evidence>
<feature type="domain" description="N-acetyltransferase" evidence="1">
    <location>
        <begin position="100"/>
        <end position="166"/>
    </location>
</feature>
<dbReference type="SUPFAM" id="SSF55729">
    <property type="entry name" value="Acyl-CoA N-acyltransferases (Nat)"/>
    <property type="match status" value="1"/>
</dbReference>
<dbReference type="InterPro" id="IPR000182">
    <property type="entry name" value="GNAT_dom"/>
</dbReference>
<evidence type="ECO:0000259" key="1">
    <source>
        <dbReference type="Pfam" id="PF00583"/>
    </source>
</evidence>
<protein>
    <recommendedName>
        <fullName evidence="1">N-acetyltransferase domain-containing protein</fullName>
    </recommendedName>
</protein>
<feature type="non-terminal residue" evidence="2">
    <location>
        <position position="1"/>
    </location>
</feature>
<accession>A0A8T9C0T0</accession>
<sequence length="178" mass="19379">MGSIKPGSALVKLIPWDPESPSHVQRLYDQRVACGWKEERVERWRELQRQGKISLQWIVLAQPSPSLLTAHTTAYPSESTSLLDTPASFGGKPRIATNAEFLPVGHISLDSEYETAEHAEAEEGLYWIATFYISTALQGSGLGRAAMDAVEAMATSEPLNARVLGLSTVAKDGAGRKE</sequence>
<dbReference type="CDD" id="cd04301">
    <property type="entry name" value="NAT_SF"/>
    <property type="match status" value="1"/>
</dbReference>
<dbReference type="Proteomes" id="UP000469558">
    <property type="component" value="Unassembled WGS sequence"/>
</dbReference>
<dbReference type="EMBL" id="QGMK01001658">
    <property type="protein sequence ID" value="TVY65646.1"/>
    <property type="molecule type" value="Genomic_DNA"/>
</dbReference>
<dbReference type="InterPro" id="IPR016181">
    <property type="entry name" value="Acyl_CoA_acyltransferase"/>
</dbReference>
<name>A0A8T9C0T0_9HELO</name>
<keyword evidence="3" id="KW-1185">Reference proteome</keyword>
<dbReference type="Gene3D" id="3.40.630.30">
    <property type="match status" value="1"/>
</dbReference>
<gene>
    <name evidence="2" type="ORF">LSUE1_G006192</name>
</gene>